<accession>S4RKC4</accession>
<evidence type="ECO:0008006" key="2">
    <source>
        <dbReference type="Google" id="ProtNLM"/>
    </source>
</evidence>
<evidence type="ECO:0000313" key="1">
    <source>
        <dbReference type="Ensembl" id="ENSPMAP00000005657.1"/>
    </source>
</evidence>
<dbReference type="Ensembl" id="ENSPMAT00000005681.1">
    <property type="protein sequence ID" value="ENSPMAP00000005657.1"/>
    <property type="gene ID" value="ENSPMAG00000005155.1"/>
</dbReference>
<protein>
    <recommendedName>
        <fullName evidence="2">EF-hand domain-containing protein</fullName>
    </recommendedName>
</protein>
<dbReference type="Pfam" id="PF15799">
    <property type="entry name" value="CCD48"/>
    <property type="match status" value="1"/>
</dbReference>
<dbReference type="InterPro" id="IPR031601">
    <property type="entry name" value="CCD48"/>
</dbReference>
<reference evidence="1" key="2">
    <citation type="submission" date="2025-09" db="UniProtKB">
        <authorList>
            <consortium name="Ensembl"/>
        </authorList>
    </citation>
    <scope>IDENTIFICATION</scope>
</reference>
<dbReference type="AlphaFoldDB" id="S4RKC4"/>
<proteinExistence type="predicted"/>
<sequence>ESAERLLAELQLVEAERVRLSLVEETLVDVVTLLRQLRSRNISNRVLGRTLLDCLDSCKDSQQGPNQALEILNRFGLEL</sequence>
<reference evidence="1" key="1">
    <citation type="submission" date="2025-08" db="UniProtKB">
        <authorList>
            <consortium name="Ensembl"/>
        </authorList>
    </citation>
    <scope>IDENTIFICATION</scope>
</reference>
<organism evidence="1">
    <name type="scientific">Petromyzon marinus</name>
    <name type="common">Sea lamprey</name>
    <dbReference type="NCBI Taxonomy" id="7757"/>
    <lineage>
        <taxon>Eukaryota</taxon>
        <taxon>Metazoa</taxon>
        <taxon>Chordata</taxon>
        <taxon>Craniata</taxon>
        <taxon>Vertebrata</taxon>
        <taxon>Cyclostomata</taxon>
        <taxon>Hyperoartia</taxon>
        <taxon>Petromyzontiformes</taxon>
        <taxon>Petromyzontidae</taxon>
        <taxon>Petromyzon</taxon>
    </lineage>
</organism>
<dbReference type="HOGENOM" id="CLU_059292_1_0_1"/>
<name>S4RKC4_PETMA</name>